<name>A0A1A3KPY7_MYCAS</name>
<organism evidence="1 2">
    <name type="scientific">Mycobacterium asiaticum</name>
    <dbReference type="NCBI Taxonomy" id="1790"/>
    <lineage>
        <taxon>Bacteria</taxon>
        <taxon>Bacillati</taxon>
        <taxon>Actinomycetota</taxon>
        <taxon>Actinomycetes</taxon>
        <taxon>Mycobacteriales</taxon>
        <taxon>Mycobacteriaceae</taxon>
        <taxon>Mycobacterium</taxon>
    </lineage>
</organism>
<reference evidence="1 2" key="1">
    <citation type="submission" date="2016-06" db="EMBL/GenBank/DDBJ databases">
        <authorList>
            <person name="Kjaerup R.B."/>
            <person name="Dalgaard T.S."/>
            <person name="Juul-Madsen H.R."/>
        </authorList>
    </citation>
    <scope>NUCLEOTIDE SEQUENCE [LARGE SCALE GENOMIC DNA]</scope>
    <source>
        <strain evidence="1 2">1276495.2</strain>
    </source>
</reference>
<accession>A0A1A3KPY7</accession>
<gene>
    <name evidence="1" type="ORF">A5640_11075</name>
</gene>
<protein>
    <recommendedName>
        <fullName evidence="3">HNH domain-containing protein</fullName>
    </recommendedName>
</protein>
<evidence type="ECO:0008006" key="3">
    <source>
        <dbReference type="Google" id="ProtNLM"/>
    </source>
</evidence>
<proteinExistence type="predicted"/>
<dbReference type="EMBL" id="LZLM01000059">
    <property type="protein sequence ID" value="OBJ86499.1"/>
    <property type="molecule type" value="Genomic_DNA"/>
</dbReference>
<comment type="caution">
    <text evidence="1">The sequence shown here is derived from an EMBL/GenBank/DDBJ whole genome shotgun (WGS) entry which is preliminary data.</text>
</comment>
<dbReference type="Proteomes" id="UP000093925">
    <property type="component" value="Unassembled WGS sequence"/>
</dbReference>
<sequence>MGASDAGVWDDTPETDETIVWPKKAFDSRKLRSDRVYRELQKRYRFECANRWQADGSVGDPCVRCGEPIDYQLKFPHPLSWSLEHLTPDPALFLSKNNWGSSHFGCNSVAGQTQVDTGDIGTPSKAW</sequence>
<evidence type="ECO:0000313" key="2">
    <source>
        <dbReference type="Proteomes" id="UP000093925"/>
    </source>
</evidence>
<dbReference type="RefSeq" id="WP_065139818.1">
    <property type="nucleotide sequence ID" value="NZ_LZLM01000059.1"/>
</dbReference>
<dbReference type="AlphaFoldDB" id="A0A1A3KPY7"/>
<evidence type="ECO:0000313" key="1">
    <source>
        <dbReference type="EMBL" id="OBJ86499.1"/>
    </source>
</evidence>